<dbReference type="STRING" id="466.Lmac_2449"/>
<dbReference type="PATRIC" id="fig|466.6.peg.2606"/>
<dbReference type="AlphaFoldDB" id="A0A0W0VXE8"/>
<keyword evidence="4" id="KW-1185">Reference proteome</keyword>
<evidence type="ECO:0000256" key="1">
    <source>
        <dbReference type="ARBA" id="ARBA00023027"/>
    </source>
</evidence>
<organism evidence="3 4">
    <name type="scientific">Legionella maceachernii</name>
    <dbReference type="NCBI Taxonomy" id="466"/>
    <lineage>
        <taxon>Bacteria</taxon>
        <taxon>Pseudomonadati</taxon>
        <taxon>Pseudomonadota</taxon>
        <taxon>Gammaproteobacteria</taxon>
        <taxon>Legionellales</taxon>
        <taxon>Legionellaceae</taxon>
        <taxon>Legionella</taxon>
    </lineage>
</organism>
<accession>A0A0W0VXE8</accession>
<evidence type="ECO:0000313" key="3">
    <source>
        <dbReference type="EMBL" id="KTD24912.1"/>
    </source>
</evidence>
<dbReference type="Proteomes" id="UP000054908">
    <property type="component" value="Unassembled WGS sequence"/>
</dbReference>
<dbReference type="InterPro" id="IPR036291">
    <property type="entry name" value="NAD(P)-bd_dom_sf"/>
</dbReference>
<name>A0A0W0VXE8_9GAMM</name>
<dbReference type="Gene3D" id="3.40.50.720">
    <property type="entry name" value="NAD(P)-binding Rossmann-like Domain"/>
    <property type="match status" value="1"/>
</dbReference>
<dbReference type="Pfam" id="PF01370">
    <property type="entry name" value="Epimerase"/>
    <property type="match status" value="1"/>
</dbReference>
<comment type="caution">
    <text evidence="3">The sequence shown here is derived from an EMBL/GenBank/DDBJ whole genome shotgun (WGS) entry which is preliminary data.</text>
</comment>
<evidence type="ECO:0000259" key="2">
    <source>
        <dbReference type="Pfam" id="PF01370"/>
    </source>
</evidence>
<keyword evidence="1" id="KW-0520">NAD</keyword>
<dbReference type="RefSeq" id="WP_058453150.1">
    <property type="nucleotide sequence ID" value="NZ_CAAAIB010000014.1"/>
</dbReference>
<sequence>MKPCFLIFGFGYTAKALAPKLISQGFTVIGTKRSLREEESNGFQGVQLVPFNSPSMETYIAEASHILISIPPTSPLGDSVFIKYGDLIRKQARHLQWLGYLSSTGVYGDHQGGWVNEKTECTPHTPAAIMRLKAEEHWLSFAKINQLPLHVFRLSGIYGPGRNAIERLQKGKKHTLFKEGQVFCRIHVDDIASTLLASMNAINPLSIYNVSDDEPAPAHVVEQYAASLLHREPPPLVPISEASMSPMEQEFYDNNRRVSNLKIKKELHASLKYPTYREGLTQIWRDGYLPRQNN</sequence>
<dbReference type="PANTHER" id="PTHR43574">
    <property type="entry name" value="EPIMERASE-RELATED"/>
    <property type="match status" value="1"/>
</dbReference>
<dbReference type="CDD" id="cd05266">
    <property type="entry name" value="SDR_a4"/>
    <property type="match status" value="1"/>
</dbReference>
<protein>
    <submittedName>
        <fullName evidence="3">NAD-dependent epimerase/dehydratase</fullName>
    </submittedName>
</protein>
<gene>
    <name evidence="3" type="ORF">Lmac_2449</name>
</gene>
<proteinExistence type="predicted"/>
<dbReference type="SUPFAM" id="SSF51735">
    <property type="entry name" value="NAD(P)-binding Rossmann-fold domains"/>
    <property type="match status" value="1"/>
</dbReference>
<dbReference type="OrthoDB" id="9808276at2"/>
<reference evidence="3 4" key="1">
    <citation type="submission" date="2015-11" db="EMBL/GenBank/DDBJ databases">
        <title>Genomic analysis of 38 Legionella species identifies large and diverse effector repertoires.</title>
        <authorList>
            <person name="Burstein D."/>
            <person name="Amaro F."/>
            <person name="Zusman T."/>
            <person name="Lifshitz Z."/>
            <person name="Cohen O."/>
            <person name="Gilbert J.A."/>
            <person name="Pupko T."/>
            <person name="Shuman H.A."/>
            <person name="Segal G."/>
        </authorList>
    </citation>
    <scope>NUCLEOTIDE SEQUENCE [LARGE SCALE GENOMIC DNA]</scope>
    <source>
        <strain evidence="3 4">PX-1-G2-E2</strain>
    </source>
</reference>
<evidence type="ECO:0000313" key="4">
    <source>
        <dbReference type="Proteomes" id="UP000054908"/>
    </source>
</evidence>
<dbReference type="InterPro" id="IPR001509">
    <property type="entry name" value="Epimerase_deHydtase"/>
</dbReference>
<feature type="domain" description="NAD-dependent epimerase/dehydratase" evidence="2">
    <location>
        <begin position="97"/>
        <end position="210"/>
    </location>
</feature>
<dbReference type="EMBL" id="LNYL01000048">
    <property type="protein sequence ID" value="KTD24912.1"/>
    <property type="molecule type" value="Genomic_DNA"/>
</dbReference>